<dbReference type="EMBL" id="EF583817">
    <property type="protein sequence ID" value="ABQ52597.1"/>
    <property type="molecule type" value="Genomic_DNA"/>
</dbReference>
<reference evidence="1" key="1">
    <citation type="journal article" date="2009" name="BMC Genomics">
        <title>A close phylogenetic relationship between Sipuncula and Annelida evidenced from the complete mitochondrial genome sequence of Phascolosoma esculenta.</title>
        <authorList>
            <person name="Shen X."/>
            <person name="Ma X."/>
            <person name="Ren J."/>
            <person name="Zhao F."/>
        </authorList>
    </citation>
    <scope>NUCLEOTIDE SEQUENCE</scope>
</reference>
<dbReference type="EMBL" id="MG873458">
    <property type="protein sequence ID" value="AWK60892.1"/>
    <property type="molecule type" value="Genomic_DNA"/>
</dbReference>
<protein>
    <submittedName>
        <fullName evidence="1">ATP synthase F0 subunit 8</fullName>
    </submittedName>
</protein>
<keyword evidence="1" id="KW-0496">Mitochondrion</keyword>
<geneLocation type="mitochondrion" evidence="1"/>
<evidence type="ECO:0000313" key="1">
    <source>
        <dbReference type="EMBL" id="ABQ52597.1"/>
    </source>
</evidence>
<accession>C3PUI1</accession>
<dbReference type="CTD" id="4509"/>
<dbReference type="RefSeq" id="YP_002836182.1">
    <property type="nucleotide sequence ID" value="NC_012618.1"/>
</dbReference>
<name>C3PUI1_9ANNE</name>
<evidence type="ECO:0000313" key="2">
    <source>
        <dbReference type="EMBL" id="AWK60892.1"/>
    </source>
</evidence>
<dbReference type="AlphaFoldDB" id="C3PUI1"/>
<proteinExistence type="predicted"/>
<organism evidence="1">
    <name type="scientific">Phascolosoma esculenta</name>
    <dbReference type="NCBI Taxonomy" id="419950"/>
    <lineage>
        <taxon>Eukaryota</taxon>
        <taxon>Metazoa</taxon>
        <taxon>Spiralia</taxon>
        <taxon>Lophotrochozoa</taxon>
        <taxon>Annelida</taxon>
        <taxon>Sipuncula</taxon>
        <taxon>Phascolosomatidea</taxon>
        <taxon>Phascolosomatiformes</taxon>
        <taxon>Phascolosomatidae</taxon>
        <taxon>Phascolosoma</taxon>
    </lineage>
</organism>
<dbReference type="GeneID" id="7802908"/>
<gene>
    <name evidence="1" type="primary">ATP8</name>
    <name evidence="2" type="synonym">atp8</name>
</gene>
<sequence>MPHLSPLSWMSLTLLFLFTAALLASKIWWIQSPKFSFTLYSKKWQKFWRSWKSS</sequence>
<reference evidence="2" key="2">
    <citation type="submission" date="2018-01" db="EMBL/GenBank/DDBJ databases">
        <title>the complete mitochondrial genome sequence of Phascolosoma esculenta.</title>
        <authorList>
            <person name="Zhong S."/>
        </authorList>
    </citation>
    <scope>NUCLEOTIDE SEQUENCE</scope>
</reference>